<keyword evidence="8" id="KW-1185">Reference proteome</keyword>
<evidence type="ECO:0000313" key="7">
    <source>
        <dbReference type="EMBL" id="MBT1586950.1"/>
    </source>
</evidence>
<dbReference type="InterPro" id="IPR000073">
    <property type="entry name" value="AB_hydrolase_1"/>
</dbReference>
<dbReference type="GO" id="GO:0016787">
    <property type="term" value="F:hydrolase activity"/>
    <property type="evidence" value="ECO:0007669"/>
    <property type="project" value="UniProtKB-KW"/>
</dbReference>
<dbReference type="SMART" id="SM00752">
    <property type="entry name" value="HTTM"/>
    <property type="match status" value="1"/>
</dbReference>
<comment type="subcellular location">
    <subcellularLocation>
        <location evidence="1">Endomembrane system</location>
        <topology evidence="1">Multi-pass membrane protein</topology>
    </subcellularLocation>
</comment>
<feature type="transmembrane region" description="Helical" evidence="5">
    <location>
        <begin position="233"/>
        <end position="253"/>
    </location>
</feature>
<dbReference type="Proteomes" id="UP001519641">
    <property type="component" value="Unassembled WGS sequence"/>
</dbReference>
<evidence type="ECO:0000256" key="4">
    <source>
        <dbReference type="ARBA" id="ARBA00023136"/>
    </source>
</evidence>
<evidence type="ECO:0000256" key="3">
    <source>
        <dbReference type="ARBA" id="ARBA00022989"/>
    </source>
</evidence>
<evidence type="ECO:0000313" key="8">
    <source>
        <dbReference type="Proteomes" id="UP001519641"/>
    </source>
</evidence>
<keyword evidence="7" id="KW-0378">Hydrolase</keyword>
<comment type="caution">
    <text evidence="7">The sequence shown here is derived from an EMBL/GenBank/DDBJ whole genome shotgun (WGS) entry which is preliminary data.</text>
</comment>
<gene>
    <name evidence="7" type="ORF">KK097_03880</name>
</gene>
<evidence type="ECO:0000256" key="5">
    <source>
        <dbReference type="SAM" id="Phobius"/>
    </source>
</evidence>
<feature type="transmembrane region" description="Helical" evidence="5">
    <location>
        <begin position="273"/>
        <end position="294"/>
    </location>
</feature>
<feature type="domain" description="HTTM-like" evidence="6">
    <location>
        <begin position="59"/>
        <end position="295"/>
    </location>
</feature>
<dbReference type="PANTHER" id="PTHR43798:SF33">
    <property type="entry name" value="HYDROLASE, PUTATIVE (AFU_ORTHOLOGUE AFUA_2G14860)-RELATED"/>
    <property type="match status" value="1"/>
</dbReference>
<keyword evidence="4 5" id="KW-0472">Membrane</keyword>
<keyword evidence="2 5" id="KW-0812">Transmembrane</keyword>
<dbReference type="RefSeq" id="WP_214543769.1">
    <property type="nucleotide sequence ID" value="NZ_JAHEWS010000004.1"/>
</dbReference>
<dbReference type="SUPFAM" id="SSF53474">
    <property type="entry name" value="alpha/beta-Hydrolases"/>
    <property type="match status" value="1"/>
</dbReference>
<proteinExistence type="predicted"/>
<evidence type="ECO:0000259" key="6">
    <source>
        <dbReference type="SMART" id="SM00752"/>
    </source>
</evidence>
<dbReference type="EMBL" id="JAHEWS010000004">
    <property type="protein sequence ID" value="MBT1586950.1"/>
    <property type="molecule type" value="Genomic_DNA"/>
</dbReference>
<dbReference type="PANTHER" id="PTHR43798">
    <property type="entry name" value="MONOACYLGLYCEROL LIPASE"/>
    <property type="match status" value="1"/>
</dbReference>
<sequence>MNARSVLAHLPPLRAPRLRAITAGIGDVLTAVSRPRTALLAAERMSAVTQVLSSVEYLFSRRDQRPGGLGDWTYGRSAMATRFPRLMPFLDRVSDEKIDNVVHVLRIGAGLSLFLPLHVTAHRAPANAFLAASALVLHPKNHYGSDGSDQLAFLVQTSAALGRVGRGSPRAAEAAVWFLAMQAALSYSVSGLVKIVSRTWRTGEALPGILRTRTYGDEGLYRFLTAHPRLSRLAAHAVLVLETAFPLVFVLPTRAAYGVVGAMAAFHLANARYMGLARFVWAFMATYPAILSVVQGRAARSLTAGAHRSPARLPAIVASVTGILTVVGVGSALVRRAGIERADGPEARRHRTPSRNVLSYRLRRAPGAEALPLVVFESGHQSSATYWHWYGEELAGQVDTLFYSRAGYGASSYFSRDSYSLQESVDDLVDLVDAVAADRDVVLVGHSLGGYLVTRAAERLGSRVTGVVLIDPTHPGEVAVSAVQAEGARMLDMSMRLVAPSLRLGLGVMLDVPPWVFLYPDEVAARLRAELRDHALWSTAKREWTSLYQVFRAPVGSLPPTSARVDVVAADRTLREHPHQRALDEEFVAAGDDGRLTVVDDTDHLGLLADRAVVTRIAAVVLEHTTPRVPVEAEGAR</sequence>
<keyword evidence="3 5" id="KW-1133">Transmembrane helix</keyword>
<reference evidence="7 8" key="1">
    <citation type="submission" date="2021-05" db="EMBL/GenBank/DDBJ databases">
        <title>Whole genome sequence of Curtobacterium flaccumfaciens pv. flaccumfaciens strain CFBP 8819.</title>
        <authorList>
            <person name="Osdaghi E."/>
            <person name="Taghouti G."/>
            <person name="Portier P."/>
            <person name="Fazliarab A."/>
            <person name="Taghavi S.M."/>
            <person name="Briand M."/>
            <person name="Le-Saux M."/>
            <person name="Jacques M.-A."/>
        </authorList>
    </citation>
    <scope>NUCLEOTIDE SEQUENCE [LARGE SCALE GENOMIC DNA]</scope>
    <source>
        <strain evidence="7 8">CFBP 8819</strain>
    </source>
</reference>
<evidence type="ECO:0000256" key="2">
    <source>
        <dbReference type="ARBA" id="ARBA00022692"/>
    </source>
</evidence>
<name>A0ABS5VDQ8_9MICO</name>
<dbReference type="InterPro" id="IPR029058">
    <property type="entry name" value="AB_hydrolase_fold"/>
</dbReference>
<dbReference type="InterPro" id="IPR050266">
    <property type="entry name" value="AB_hydrolase_sf"/>
</dbReference>
<organism evidence="7 8">
    <name type="scientific">Curtobacterium aurantiacum</name>
    <dbReference type="NCBI Taxonomy" id="3236919"/>
    <lineage>
        <taxon>Bacteria</taxon>
        <taxon>Bacillati</taxon>
        <taxon>Actinomycetota</taxon>
        <taxon>Actinomycetes</taxon>
        <taxon>Micrococcales</taxon>
        <taxon>Microbacteriaceae</taxon>
        <taxon>Curtobacterium</taxon>
    </lineage>
</organism>
<dbReference type="InterPro" id="IPR011020">
    <property type="entry name" value="HTTM-like"/>
</dbReference>
<protein>
    <submittedName>
        <fullName evidence="7">Alpha/beta fold hydrolase</fullName>
    </submittedName>
</protein>
<accession>A0ABS5VDQ8</accession>
<dbReference type="Gene3D" id="3.40.50.1820">
    <property type="entry name" value="alpha/beta hydrolase"/>
    <property type="match status" value="1"/>
</dbReference>
<evidence type="ECO:0000256" key="1">
    <source>
        <dbReference type="ARBA" id="ARBA00004127"/>
    </source>
</evidence>
<feature type="transmembrane region" description="Helical" evidence="5">
    <location>
        <begin position="315"/>
        <end position="334"/>
    </location>
</feature>
<dbReference type="Pfam" id="PF12697">
    <property type="entry name" value="Abhydrolase_6"/>
    <property type="match status" value="1"/>
</dbReference>